<dbReference type="PANTHER" id="PTHR47506:SF6">
    <property type="entry name" value="HTH-TYPE TRANSCRIPTIONAL REPRESSOR NEMR"/>
    <property type="match status" value="1"/>
</dbReference>
<dbReference type="Pfam" id="PF13977">
    <property type="entry name" value="TetR_C_6"/>
    <property type="match status" value="1"/>
</dbReference>
<dbReference type="SUPFAM" id="SSF48498">
    <property type="entry name" value="Tetracyclin repressor-like, C-terminal domain"/>
    <property type="match status" value="1"/>
</dbReference>
<keyword evidence="1" id="KW-0678">Repressor</keyword>
<gene>
    <name evidence="7" type="ORF">RQC66_42050</name>
</gene>
<evidence type="ECO:0000256" key="2">
    <source>
        <dbReference type="ARBA" id="ARBA00023015"/>
    </source>
</evidence>
<comment type="caution">
    <text evidence="7">The sequence shown here is derived from an EMBL/GenBank/DDBJ whole genome shotgun (WGS) entry which is preliminary data.</text>
</comment>
<dbReference type="EMBL" id="JAVTLL010000047">
    <property type="protein sequence ID" value="MDT7847323.1"/>
    <property type="molecule type" value="Genomic_DNA"/>
</dbReference>
<feature type="domain" description="HTH tetR-type" evidence="6">
    <location>
        <begin position="16"/>
        <end position="76"/>
    </location>
</feature>
<dbReference type="Proteomes" id="UP001257948">
    <property type="component" value="Unassembled WGS sequence"/>
</dbReference>
<protein>
    <submittedName>
        <fullName evidence="7">TetR/AcrR family transcriptional regulator</fullName>
    </submittedName>
</protein>
<evidence type="ECO:0000313" key="8">
    <source>
        <dbReference type="Proteomes" id="UP001257948"/>
    </source>
</evidence>
<sequence length="210" mass="22680">MTSSTQGRRGSYAVGVARRQKIVEAAAKRFALEGYQRTALTRIAEDVGITEGGLLHHFRSKKHLLLAVMEHRFTAEAAWWSRLPDDADGRDILRAMVAATERHLAEPGLIELFVLTSAEAADPASAAHTLFAERYQSAVDELAAKLAAARELGSVRADTDCPAVARECIAVSDGLQLQWVISGGTLDLADAVRLHADRIARTILPDGEGL</sequence>
<evidence type="ECO:0000256" key="3">
    <source>
        <dbReference type="ARBA" id="ARBA00023125"/>
    </source>
</evidence>
<dbReference type="PROSITE" id="PS50977">
    <property type="entry name" value="HTH_TETR_2"/>
    <property type="match status" value="1"/>
</dbReference>
<dbReference type="Pfam" id="PF00440">
    <property type="entry name" value="TetR_N"/>
    <property type="match status" value="1"/>
</dbReference>
<organism evidence="7 8">
    <name type="scientific">Streptomyces justiciae</name>
    <dbReference type="NCBI Taxonomy" id="2780140"/>
    <lineage>
        <taxon>Bacteria</taxon>
        <taxon>Bacillati</taxon>
        <taxon>Actinomycetota</taxon>
        <taxon>Actinomycetes</taxon>
        <taxon>Kitasatosporales</taxon>
        <taxon>Streptomycetaceae</taxon>
        <taxon>Streptomyces</taxon>
    </lineage>
</organism>
<keyword evidence="4" id="KW-0804">Transcription</keyword>
<keyword evidence="8" id="KW-1185">Reference proteome</keyword>
<proteinExistence type="predicted"/>
<keyword evidence="2" id="KW-0805">Transcription regulation</keyword>
<dbReference type="Gene3D" id="1.10.357.10">
    <property type="entry name" value="Tetracycline Repressor, domain 2"/>
    <property type="match status" value="1"/>
</dbReference>
<dbReference type="SUPFAM" id="SSF46689">
    <property type="entry name" value="Homeodomain-like"/>
    <property type="match status" value="1"/>
</dbReference>
<dbReference type="InterPro" id="IPR039538">
    <property type="entry name" value="BetI_C"/>
</dbReference>
<dbReference type="InterPro" id="IPR001647">
    <property type="entry name" value="HTH_TetR"/>
</dbReference>
<reference evidence="8" key="1">
    <citation type="submission" date="2023-07" db="EMBL/GenBank/DDBJ databases">
        <title>Draft genome sequence of the endophytic actinobacterium Streptomyces justiciae WPN32, a potential antibiotic producer.</title>
        <authorList>
            <person name="Yasawong M."/>
            <person name="Pana W."/>
            <person name="Ganta P."/>
            <person name="Santapan N."/>
            <person name="Songngamsuk T."/>
            <person name="Phatcharaharikarn M."/>
            <person name="Kerdtoob S."/>
            <person name="Nantapong N."/>
        </authorList>
    </citation>
    <scope>NUCLEOTIDE SEQUENCE [LARGE SCALE GENOMIC DNA]</scope>
    <source>
        <strain evidence="8">WPN32</strain>
    </source>
</reference>
<accession>A0ABU3M9A9</accession>
<evidence type="ECO:0000256" key="1">
    <source>
        <dbReference type="ARBA" id="ARBA00022491"/>
    </source>
</evidence>
<dbReference type="InterPro" id="IPR036271">
    <property type="entry name" value="Tet_transcr_reg_TetR-rel_C_sf"/>
</dbReference>
<dbReference type="RefSeq" id="WP_314207519.1">
    <property type="nucleotide sequence ID" value="NZ_JAVTLL010000047.1"/>
</dbReference>
<evidence type="ECO:0000256" key="4">
    <source>
        <dbReference type="ARBA" id="ARBA00023163"/>
    </source>
</evidence>
<dbReference type="PRINTS" id="PR00455">
    <property type="entry name" value="HTHTETR"/>
</dbReference>
<evidence type="ECO:0000256" key="5">
    <source>
        <dbReference type="PROSITE-ProRule" id="PRU00335"/>
    </source>
</evidence>
<name>A0ABU3M9A9_9ACTN</name>
<keyword evidence="3 5" id="KW-0238">DNA-binding</keyword>
<evidence type="ECO:0000313" key="7">
    <source>
        <dbReference type="EMBL" id="MDT7847323.1"/>
    </source>
</evidence>
<dbReference type="PANTHER" id="PTHR47506">
    <property type="entry name" value="TRANSCRIPTIONAL REGULATORY PROTEIN"/>
    <property type="match status" value="1"/>
</dbReference>
<evidence type="ECO:0000259" key="6">
    <source>
        <dbReference type="PROSITE" id="PS50977"/>
    </source>
</evidence>
<dbReference type="InterPro" id="IPR009057">
    <property type="entry name" value="Homeodomain-like_sf"/>
</dbReference>
<feature type="DNA-binding region" description="H-T-H motif" evidence="5">
    <location>
        <begin position="39"/>
        <end position="58"/>
    </location>
</feature>